<reference evidence="1 2" key="1">
    <citation type="submission" date="2019-04" db="EMBL/GenBank/DDBJ databases">
        <authorList>
            <person name="Dong K."/>
        </authorList>
    </citation>
    <scope>NUCLEOTIDE SEQUENCE [LARGE SCALE GENOMIC DNA]</scope>
    <source>
        <strain evidence="2">dk3543</strain>
    </source>
</reference>
<protein>
    <submittedName>
        <fullName evidence="1">Uncharacterized protein</fullName>
    </submittedName>
</protein>
<keyword evidence="2" id="KW-1185">Reference proteome</keyword>
<gene>
    <name evidence="1" type="ORF">FC770_01870</name>
</gene>
<organism evidence="1 2">
    <name type="scientific">Nocardioides jishulii</name>
    <dbReference type="NCBI Taxonomy" id="2575440"/>
    <lineage>
        <taxon>Bacteria</taxon>
        <taxon>Bacillati</taxon>
        <taxon>Actinomycetota</taxon>
        <taxon>Actinomycetes</taxon>
        <taxon>Propionibacteriales</taxon>
        <taxon>Nocardioidaceae</taxon>
        <taxon>Nocardioides</taxon>
    </lineage>
</organism>
<name>A0A4U2YTH4_9ACTN</name>
<comment type="caution">
    <text evidence="1">The sequence shown here is derived from an EMBL/GenBank/DDBJ whole genome shotgun (WGS) entry which is preliminary data.</text>
</comment>
<dbReference type="PROSITE" id="PS51257">
    <property type="entry name" value="PROKAR_LIPOPROTEIN"/>
    <property type="match status" value="1"/>
</dbReference>
<proteinExistence type="predicted"/>
<evidence type="ECO:0000313" key="2">
    <source>
        <dbReference type="Proteomes" id="UP000307808"/>
    </source>
</evidence>
<accession>A0A4U2YTH4</accession>
<dbReference type="EMBL" id="SZPY01000001">
    <property type="protein sequence ID" value="TKI63952.1"/>
    <property type="molecule type" value="Genomic_DNA"/>
</dbReference>
<sequence>MRRRVVACVAVVGVVVGGVLLGGCGAADKAEKAGEDAVEKSIADAAKKQSDDVEDVEVDSEAGTITIEGKDGTLVLGEDLPLPEGFPTTLPLPEGGHTVNAVAGEDGAFEVSMFVTDPDLRAHEQRIRAGLDADGYAVGATRDEVLDGVPQRVVPATGHRTTVEVRLGVAVGRATVHYSVTPRG</sequence>
<dbReference type="RefSeq" id="WP_137064416.1">
    <property type="nucleotide sequence ID" value="NZ_CP040748.1"/>
</dbReference>
<dbReference type="Proteomes" id="UP000307808">
    <property type="component" value="Unassembled WGS sequence"/>
</dbReference>
<dbReference type="OrthoDB" id="9979890at2"/>
<dbReference type="AlphaFoldDB" id="A0A4U2YTH4"/>
<evidence type="ECO:0000313" key="1">
    <source>
        <dbReference type="EMBL" id="TKI63952.1"/>
    </source>
</evidence>